<sequence>MADVDMAELPQTPRSTAGDDDLTLLDGEADLAAAILERLGGSPREDYQHLCATAAAMAQAVRDQGVDATPVAYFAAAAAALAPLARAGAEGADRHVAGALLAFLSAALPALPSAVVRSRGHEVANDVVRVLEFPSTPDSGVRAGLRCLAHLISAGYRANWETVEPLYAVILRLATDHRPKVRKQAHSCLRDVLQSFQRQAILVPASEGIARCFERFLLLAGGSSAVNTGVAEEGPKGAKEVLYILNGLKCCLPLMASKPSNTILKYFKALLDLHQLILTRNILEILNAVGESPTLQLKSDVLLDIMCSLGLSVSSERKSGDEMASIARLLHVGTKKVYNQNKDICIVKLPLVFTSLGDILSSEFEEARFSSVEAFKGLIDNCINETMVSKGIAQIKARHQGLKSDPTVIEKICAILEGLLDVRYSDVWDKSFHLISVAFDKLAGEFSADLLPEALKNLADMQNMSDDDFSFRKQLNACIGSAVAAMGPKNVLEILQIRSICAENEWILPILEKHIVGASLQFFLKDILGIVKSIEKSINKLLKDDKLFSAKRAEGYVYSLWSLLPSCCNYPCDTSSNFRVLQSVLCDTLQNQPELRGIVCSSIQVLITQNKEALSVSREEDILTDDELSKSERRAKELYTKDRAEENLKSIRAFSSKLLDVLCSIFLTSSKDAIGLLQPAISEIASISDKDVVGKFFLHSIRKLLDATKAVNEEPVDDSSMQIETDANTNSMTRALLLDFAASLMPGLAAKSINVLFSYVKPAIKDSDSLIQKRAYKVLSMLLKDAEFVEKNLDVLLELMISSMPCQFPSKRYRLECLYHLIVYILKDSSMVRKRDIISSFITEILLALKEANKKTRNRAYNLLIEIARACEDAGNDERKESLHQFFGMVAGGLVSGQTPYAISAVVTGLARLTYEFSELIGIAYKLLPQTFLLMQRNNREIVKANLGFVKALVAKSKAEVLHEHLKGVVEGLLNWQSDRKSSFKAKVKSLIEILVKKCGLDAVKAVMPEEHMKLLTNIRKINERKMRKAKSSEDGDAMSLASGVTRQSRWNHTQMFSDFGSDDDESDGPFSTQHTVTSRAGSKASTRSSRRRQADKSLLEKSIDQSTGEPLDLLDQKTVRLALKSGRKRATCDDDDDEFEMDPEGRIIVRDEWEKRKKKPVSRDDDEADGKSSIRSQSIKKRKTSSSGWAYTGHEYTSKKAGGDLKKKDKMEPYAYWPLDRKLLNRRSDRKASARKGMASVMKVTKKLEGKTVSAALSSKRTGKMKHKKNK</sequence>
<evidence type="ECO:0000313" key="6">
    <source>
        <dbReference type="Proteomes" id="UP000298652"/>
    </source>
</evidence>
<comment type="similarity">
    <text evidence="1">Belongs to the RRP12 family.</text>
</comment>
<dbReference type="Pfam" id="PF25772">
    <property type="entry name" value="HEAT_RRP12_N"/>
    <property type="match status" value="1"/>
</dbReference>
<dbReference type="Proteomes" id="UP000298652">
    <property type="component" value="Chromosome 1"/>
</dbReference>
<name>A0A4U6WK78_SETVI</name>
<dbReference type="InterPro" id="IPR016024">
    <property type="entry name" value="ARM-type_fold"/>
</dbReference>
<feature type="compositionally biased region" description="Basic and acidic residues" evidence="2">
    <location>
        <begin position="1144"/>
        <end position="1156"/>
    </location>
</feature>
<dbReference type="EMBL" id="CM016552">
    <property type="protein sequence ID" value="TKW41909.1"/>
    <property type="molecule type" value="Genomic_DNA"/>
</dbReference>
<dbReference type="SUPFAM" id="SSF48371">
    <property type="entry name" value="ARM repeat"/>
    <property type="match status" value="1"/>
</dbReference>
<feature type="region of interest" description="Disordered" evidence="2">
    <location>
        <begin position="1126"/>
        <end position="1208"/>
    </location>
</feature>
<dbReference type="GO" id="GO:0003729">
    <property type="term" value="F:mRNA binding"/>
    <property type="evidence" value="ECO:0007669"/>
    <property type="project" value="EnsemblPlants"/>
</dbReference>
<dbReference type="OMA" id="PDQMKHR"/>
<feature type="compositionally biased region" description="Basic and acidic residues" evidence="2">
    <location>
        <begin position="1093"/>
        <end position="1104"/>
    </location>
</feature>
<dbReference type="InterPro" id="IPR011989">
    <property type="entry name" value="ARM-like"/>
</dbReference>
<dbReference type="InterPro" id="IPR057860">
    <property type="entry name" value="HEAT_RRP12_N"/>
</dbReference>
<dbReference type="PANTHER" id="PTHR48445">
    <property type="entry name" value="OS02G0782100 PROTEIN"/>
    <property type="match status" value="1"/>
</dbReference>
<keyword evidence="6" id="KW-1185">Reference proteome</keyword>
<accession>A0A4U6WK78</accession>
<feature type="compositionally biased region" description="Acidic residues" evidence="2">
    <location>
        <begin position="1134"/>
        <end position="1143"/>
    </location>
</feature>
<feature type="region of interest" description="Disordered" evidence="2">
    <location>
        <begin position="1026"/>
        <end position="1104"/>
    </location>
</feature>
<gene>
    <name evidence="5" type="ORF">SEVIR_1G348600v2</name>
</gene>
<dbReference type="Gene3D" id="1.25.10.10">
    <property type="entry name" value="Leucine-rich Repeat Variant"/>
    <property type="match status" value="1"/>
</dbReference>
<dbReference type="InterPro" id="IPR012978">
    <property type="entry name" value="HEAT_RRP12"/>
</dbReference>
<evidence type="ECO:0000259" key="4">
    <source>
        <dbReference type="Pfam" id="PF25772"/>
    </source>
</evidence>
<feature type="domain" description="RRP12 N-terminal HEAT" evidence="4">
    <location>
        <begin position="21"/>
        <end position="295"/>
    </location>
</feature>
<reference evidence="5" key="1">
    <citation type="submission" date="2019-03" db="EMBL/GenBank/DDBJ databases">
        <title>WGS assembly of Setaria viridis.</title>
        <authorList>
            <person name="Huang P."/>
            <person name="Jenkins J."/>
            <person name="Grimwood J."/>
            <person name="Barry K."/>
            <person name="Healey A."/>
            <person name="Mamidi S."/>
            <person name="Sreedasyam A."/>
            <person name="Shu S."/>
            <person name="Feldman M."/>
            <person name="Wu J."/>
            <person name="Yu Y."/>
            <person name="Chen C."/>
            <person name="Johnson J."/>
            <person name="Rokhsar D."/>
            <person name="Baxter I."/>
            <person name="Schmutz J."/>
            <person name="Brutnell T."/>
            <person name="Kellogg E."/>
        </authorList>
    </citation>
    <scope>NUCLEOTIDE SEQUENCE [LARGE SCALE GENOMIC DNA]</scope>
</reference>
<feature type="domain" description="RRP12 HEAT" evidence="3">
    <location>
        <begin position="362"/>
        <end position="667"/>
    </location>
</feature>
<evidence type="ECO:0000259" key="3">
    <source>
        <dbReference type="Pfam" id="PF08161"/>
    </source>
</evidence>
<dbReference type="PANTHER" id="PTHR48445:SF1">
    <property type="entry name" value="OS02G0782100 PROTEIN"/>
    <property type="match status" value="1"/>
</dbReference>
<feature type="region of interest" description="Disordered" evidence="2">
    <location>
        <begin position="1"/>
        <end position="22"/>
    </location>
</feature>
<dbReference type="Pfam" id="PF08161">
    <property type="entry name" value="RRP12_HEAT"/>
    <property type="match status" value="1"/>
</dbReference>
<evidence type="ECO:0000256" key="2">
    <source>
        <dbReference type="SAM" id="MobiDB-lite"/>
    </source>
</evidence>
<organism evidence="5 6">
    <name type="scientific">Setaria viridis</name>
    <name type="common">Green bristlegrass</name>
    <name type="synonym">Setaria italica subsp. viridis</name>
    <dbReference type="NCBI Taxonomy" id="4556"/>
    <lineage>
        <taxon>Eukaryota</taxon>
        <taxon>Viridiplantae</taxon>
        <taxon>Streptophyta</taxon>
        <taxon>Embryophyta</taxon>
        <taxon>Tracheophyta</taxon>
        <taxon>Spermatophyta</taxon>
        <taxon>Magnoliopsida</taxon>
        <taxon>Liliopsida</taxon>
        <taxon>Poales</taxon>
        <taxon>Poaceae</taxon>
        <taxon>PACMAD clade</taxon>
        <taxon>Panicoideae</taxon>
        <taxon>Panicodae</taxon>
        <taxon>Paniceae</taxon>
        <taxon>Cenchrinae</taxon>
        <taxon>Setaria</taxon>
    </lineage>
</organism>
<feature type="compositionally biased region" description="Polar residues" evidence="2">
    <location>
        <begin position="1043"/>
        <end position="1056"/>
    </location>
</feature>
<feature type="compositionally biased region" description="Polar residues" evidence="2">
    <location>
        <begin position="1073"/>
        <end position="1088"/>
    </location>
</feature>
<dbReference type="AlphaFoldDB" id="A0A4U6WK78"/>
<evidence type="ECO:0000256" key="1">
    <source>
        <dbReference type="ARBA" id="ARBA00007690"/>
    </source>
</evidence>
<proteinExistence type="inferred from homology"/>
<protein>
    <submittedName>
        <fullName evidence="5">Uncharacterized protein</fullName>
    </submittedName>
</protein>
<dbReference type="Gramene" id="TKW41909">
    <property type="protein sequence ID" value="TKW41909"/>
    <property type="gene ID" value="SEVIR_1G348600v2"/>
</dbReference>
<evidence type="ECO:0000313" key="5">
    <source>
        <dbReference type="EMBL" id="TKW41909.1"/>
    </source>
</evidence>
<feature type="compositionally biased region" description="Basic and acidic residues" evidence="2">
    <location>
        <begin position="1197"/>
        <end position="1208"/>
    </location>
</feature>